<evidence type="ECO:0000313" key="1">
    <source>
        <dbReference type="EMBL" id="ABQ51954.1"/>
    </source>
</evidence>
<dbReference type="EMBL" id="DQ288858">
    <property type="protein sequence ID" value="ABQ51954.1"/>
    <property type="molecule type" value="Genomic_DNA"/>
</dbReference>
<dbReference type="Pfam" id="PF04913">
    <property type="entry name" value="Baculo_Y142"/>
    <property type="match status" value="1"/>
</dbReference>
<dbReference type="RefSeq" id="YP_001256962.1">
    <property type="nucleotide sequence ID" value="NC_009503.1"/>
</dbReference>
<gene>
    <name evidence="1" type="primary">p49</name>
    <name evidence="1" type="ORF">SlGVgp011</name>
</gene>
<dbReference type="InterPro" id="IPR006997">
    <property type="entry name" value="Baculo_Y142"/>
</dbReference>
<evidence type="ECO:0000313" key="2">
    <source>
        <dbReference type="Proteomes" id="UP000202782"/>
    </source>
</evidence>
<dbReference type="Proteomes" id="UP000202782">
    <property type="component" value="Segment"/>
</dbReference>
<sequence length="456" mass="53052">MSRMSREAMKYIFILSYFDTDEPFEFNALPEVQNFFENPTDEHHQAYLDYLIEMKLHGVLGDKVGADMFKYIKPQFRFECKREPELDIIKYDDREFFIRKNTNVFATNLFVNNPSDHKLWLGKILKSALTNLDGVVISERSMIVNGTDGYVFAAPYMDWQGIRVCSYREHSSYRLYILGTVVCSYFTDNNIGLQETGNNGVLKNYHKGTPLVRNDMRVITNKDLVSNNLNTILQAIKEEFKSNNRFIKFIQRDYIFDADNFPADLLEELQVNYISPTSVYKKIYNFDSGEPAGVGHTLVIDRYGANKYRKLLIAEDVIGDEATNTTSDSRYIMIPDSMVQIRHTLNAAYKPQVGIIILANRIWFGATIVVDFVPKRDLQTFVKTKKIIHDEDVYYHIGGEYYLQELEFTENGVPVFVVVRIENNLLVRDNLRDSRKLKDLNNNWVKNTILNLFLHN</sequence>
<name>A5IZL3_9BBAC</name>
<dbReference type="KEGG" id="vg:5184160"/>
<dbReference type="GeneID" id="5184160"/>
<protein>
    <submittedName>
        <fullName evidence="1">P49</fullName>
    </submittedName>
</protein>
<keyword evidence="2" id="KW-1185">Reference proteome</keyword>
<dbReference type="OrthoDB" id="4896at10239"/>
<reference evidence="1 2" key="1">
    <citation type="journal article" date="2008" name="J. Microbiol.">
        <title>Molecular and phylogenetic characterization of Spodoptera litura granulovirus.</title>
        <authorList>
            <person name="Wang Y."/>
            <person name="Choi J.Y."/>
            <person name="Roh J.Y."/>
            <person name="Woo S.D."/>
            <person name="Jin B.R."/>
            <person name="Je Y.H."/>
        </authorList>
    </citation>
    <scope>NUCLEOTIDE SEQUENCE [LARGE SCALE GENOMIC DNA]</scope>
    <source>
        <strain evidence="1">SlGV-K1</strain>
    </source>
</reference>
<accession>A5IZL3</accession>
<organism evidence="1 2">
    <name type="scientific">Spodoptera litura granulovirus</name>
    <dbReference type="NCBI Taxonomy" id="359919"/>
    <lineage>
        <taxon>Viruses</taxon>
        <taxon>Viruses incertae sedis</taxon>
        <taxon>Naldaviricetes</taxon>
        <taxon>Lefavirales</taxon>
        <taxon>Baculoviridae</taxon>
        <taxon>Betabaculovirus</taxon>
        <taxon>Betabaculovirus spliturae</taxon>
    </lineage>
</organism>
<proteinExistence type="predicted"/>